<organism evidence="1 2">
    <name type="scientific">Senna tora</name>
    <dbReference type="NCBI Taxonomy" id="362788"/>
    <lineage>
        <taxon>Eukaryota</taxon>
        <taxon>Viridiplantae</taxon>
        <taxon>Streptophyta</taxon>
        <taxon>Embryophyta</taxon>
        <taxon>Tracheophyta</taxon>
        <taxon>Spermatophyta</taxon>
        <taxon>Magnoliopsida</taxon>
        <taxon>eudicotyledons</taxon>
        <taxon>Gunneridae</taxon>
        <taxon>Pentapetalae</taxon>
        <taxon>rosids</taxon>
        <taxon>fabids</taxon>
        <taxon>Fabales</taxon>
        <taxon>Fabaceae</taxon>
        <taxon>Caesalpinioideae</taxon>
        <taxon>Cassia clade</taxon>
        <taxon>Senna</taxon>
    </lineage>
</organism>
<evidence type="ECO:0000313" key="1">
    <source>
        <dbReference type="EMBL" id="KAF7817039.1"/>
    </source>
</evidence>
<dbReference type="EMBL" id="JAAIUW010000009">
    <property type="protein sequence ID" value="KAF7817039.1"/>
    <property type="molecule type" value="Genomic_DNA"/>
</dbReference>
<gene>
    <name evidence="1" type="ORF">G2W53_031008</name>
</gene>
<keyword evidence="2" id="KW-1185">Reference proteome</keyword>
<dbReference type="AlphaFoldDB" id="A0A834WHB2"/>
<protein>
    <submittedName>
        <fullName evidence="1">Uncharacterized protein</fullName>
    </submittedName>
</protein>
<dbReference type="Proteomes" id="UP000634136">
    <property type="component" value="Unassembled WGS sequence"/>
</dbReference>
<accession>A0A834WHB2</accession>
<comment type="caution">
    <text evidence="1">The sequence shown here is derived from an EMBL/GenBank/DDBJ whole genome shotgun (WGS) entry which is preliminary data.</text>
</comment>
<evidence type="ECO:0000313" key="2">
    <source>
        <dbReference type="Proteomes" id="UP000634136"/>
    </source>
</evidence>
<proteinExistence type="predicted"/>
<reference evidence="1" key="1">
    <citation type="submission" date="2020-09" db="EMBL/GenBank/DDBJ databases">
        <title>Genome-Enabled Discovery of Anthraquinone Biosynthesis in Senna tora.</title>
        <authorList>
            <person name="Kang S.-H."/>
            <person name="Pandey R.P."/>
            <person name="Lee C.-M."/>
            <person name="Sim J.-S."/>
            <person name="Jeong J.-T."/>
            <person name="Choi B.-S."/>
            <person name="Jung M."/>
            <person name="Ginzburg D."/>
            <person name="Zhao K."/>
            <person name="Won S.Y."/>
            <person name="Oh T.-J."/>
            <person name="Yu Y."/>
            <person name="Kim N.-H."/>
            <person name="Lee O.R."/>
            <person name="Lee T.-H."/>
            <person name="Bashyal P."/>
            <person name="Kim T.-S."/>
            <person name="Lee W.-H."/>
            <person name="Kawkins C."/>
            <person name="Kim C.-K."/>
            <person name="Kim J.S."/>
            <person name="Ahn B.O."/>
            <person name="Rhee S.Y."/>
            <person name="Sohng J.K."/>
        </authorList>
    </citation>
    <scope>NUCLEOTIDE SEQUENCE</scope>
    <source>
        <tissue evidence="1">Leaf</tissue>
    </source>
</reference>
<name>A0A834WHB2_9FABA</name>
<sequence>MRTESRLVRTATGGFCGFCAVYDYEESCTASDMLANHWNGITIMPLWLFRMTILDVLSFS</sequence>